<protein>
    <submittedName>
        <fullName evidence="1">Uncharacterized protein</fullName>
    </submittedName>
</protein>
<accession>A0A9N7VVT6</accession>
<proteinExistence type="predicted"/>
<dbReference type="AlphaFoldDB" id="A0A9N7VVT6"/>
<evidence type="ECO:0000313" key="1">
    <source>
        <dbReference type="EMBL" id="CAB1456128.1"/>
    </source>
</evidence>
<reference evidence="1" key="1">
    <citation type="submission" date="2020-03" db="EMBL/GenBank/DDBJ databases">
        <authorList>
            <person name="Weist P."/>
        </authorList>
    </citation>
    <scope>NUCLEOTIDE SEQUENCE</scope>
</reference>
<comment type="caution">
    <text evidence="1">The sequence shown here is derived from an EMBL/GenBank/DDBJ whole genome shotgun (WGS) entry which is preliminary data.</text>
</comment>
<keyword evidence="2" id="KW-1185">Reference proteome</keyword>
<dbReference type="EMBL" id="CADEAL010004286">
    <property type="protein sequence ID" value="CAB1456128.1"/>
    <property type="molecule type" value="Genomic_DNA"/>
</dbReference>
<name>A0A9N7VVT6_PLEPL</name>
<evidence type="ECO:0000313" key="2">
    <source>
        <dbReference type="Proteomes" id="UP001153269"/>
    </source>
</evidence>
<organism evidence="1 2">
    <name type="scientific">Pleuronectes platessa</name>
    <name type="common">European plaice</name>
    <dbReference type="NCBI Taxonomy" id="8262"/>
    <lineage>
        <taxon>Eukaryota</taxon>
        <taxon>Metazoa</taxon>
        <taxon>Chordata</taxon>
        <taxon>Craniata</taxon>
        <taxon>Vertebrata</taxon>
        <taxon>Euteleostomi</taxon>
        <taxon>Actinopterygii</taxon>
        <taxon>Neopterygii</taxon>
        <taxon>Teleostei</taxon>
        <taxon>Neoteleostei</taxon>
        <taxon>Acanthomorphata</taxon>
        <taxon>Carangaria</taxon>
        <taxon>Pleuronectiformes</taxon>
        <taxon>Pleuronectoidei</taxon>
        <taxon>Pleuronectidae</taxon>
        <taxon>Pleuronectes</taxon>
    </lineage>
</organism>
<dbReference type="Proteomes" id="UP001153269">
    <property type="component" value="Unassembled WGS sequence"/>
</dbReference>
<sequence length="137" mass="15345">MRTCCEAIRDGKTLHCHDWLCARFSVNHGTFGEHVYADTAKALRVPDHRYKELSPPLSQKSGLEASAFVAPKALTFLLLSRSPHSEGSLSPSFADSAHPWFKLMDVSQSVVYPCAKRSLTRPHLYVSSTRSTELYSY</sequence>
<gene>
    <name evidence="1" type="ORF">PLEPLA_LOCUS43909</name>
</gene>